<reference evidence="2" key="1">
    <citation type="journal article" date="2019" name="Int. J. Syst. Evol. Microbiol.">
        <title>The Global Catalogue of Microorganisms (GCM) 10K type strain sequencing project: providing services to taxonomists for standard genome sequencing and annotation.</title>
        <authorList>
            <consortium name="The Broad Institute Genomics Platform"/>
            <consortium name="The Broad Institute Genome Sequencing Center for Infectious Disease"/>
            <person name="Wu L."/>
            <person name="Ma J."/>
        </authorList>
    </citation>
    <scope>NUCLEOTIDE SEQUENCE [LARGE SCALE GENOMIC DNA]</scope>
    <source>
        <strain evidence="2">JCM 18459</strain>
    </source>
</reference>
<dbReference type="RefSeq" id="WP_345453425.1">
    <property type="nucleotide sequence ID" value="NZ_BAABKG010000001.1"/>
</dbReference>
<dbReference type="EMBL" id="BAABKG010000001">
    <property type="protein sequence ID" value="GAA5140930.1"/>
    <property type="molecule type" value="Genomic_DNA"/>
</dbReference>
<evidence type="ECO:0008006" key="3">
    <source>
        <dbReference type="Google" id="ProtNLM"/>
    </source>
</evidence>
<dbReference type="Proteomes" id="UP001500221">
    <property type="component" value="Unassembled WGS sequence"/>
</dbReference>
<keyword evidence="2" id="KW-1185">Reference proteome</keyword>
<dbReference type="InterPro" id="IPR029058">
    <property type="entry name" value="AB_hydrolase_fold"/>
</dbReference>
<dbReference type="Gene3D" id="3.40.50.1820">
    <property type="entry name" value="alpha/beta hydrolase"/>
    <property type="match status" value="1"/>
</dbReference>
<sequence>MTTLGMDTAAGLAASSELDQGSQQIAALATRLDGVLRSFDWQGTDAERTFETWGNSERPALDSTVAHLAAIATLIRQEAQAQDAASGTGAAAGTVVTGTPQTTAAPAAFPTVAGGGGPLGFLGRIGERIGAVLDGAKRTLGHAGDFVGKLADVVTGREDHSVAEIAASALLTGGSAVGTVVNAVTGKDERWFAEGPGLAGTPVAVPPGGDGQFQPPLRQPTDLPSLMQSVTDSYQVGEGPGSNGDVRITQVDNGSGRPTYVVSVPGTERWGPDAGSMPRDLSANLNLVAGNPTAAAESVTRAMEAAGILPGSQVLMVGHSQGGIIAGQLASDPAFVERFGVTNVLTYGAPIDHMQLAPGVSALQVQHGADIVPRLDLGGIDAGGTNPNTPVQTVTLGSPGGLFDPVTNHSHVAYRDSVAAALGSDTEAGRILRDYQASLAPFFSSTGHSTAVDVPVSRGQ</sequence>
<proteinExistence type="predicted"/>
<gene>
    <name evidence="1" type="ORF">GCM10023340_01840</name>
</gene>
<name>A0ABP9P618_9ACTN</name>
<comment type="caution">
    <text evidence="1">The sequence shown here is derived from an EMBL/GenBank/DDBJ whole genome shotgun (WGS) entry which is preliminary data.</text>
</comment>
<organism evidence="1 2">
    <name type="scientific">Nocardioides marinquilinus</name>
    <dbReference type="NCBI Taxonomy" id="1210400"/>
    <lineage>
        <taxon>Bacteria</taxon>
        <taxon>Bacillati</taxon>
        <taxon>Actinomycetota</taxon>
        <taxon>Actinomycetes</taxon>
        <taxon>Propionibacteriales</taxon>
        <taxon>Nocardioidaceae</taxon>
        <taxon>Nocardioides</taxon>
    </lineage>
</organism>
<dbReference type="SUPFAM" id="SSF53474">
    <property type="entry name" value="alpha/beta-Hydrolases"/>
    <property type="match status" value="1"/>
</dbReference>
<protein>
    <recommendedName>
        <fullName evidence="3">Alpha/beta hydrolase</fullName>
    </recommendedName>
</protein>
<evidence type="ECO:0000313" key="1">
    <source>
        <dbReference type="EMBL" id="GAA5140930.1"/>
    </source>
</evidence>
<evidence type="ECO:0000313" key="2">
    <source>
        <dbReference type="Proteomes" id="UP001500221"/>
    </source>
</evidence>
<accession>A0ABP9P618</accession>